<dbReference type="InterPro" id="IPR013785">
    <property type="entry name" value="Aldolase_TIM"/>
</dbReference>
<sequence length="364" mass="39605">MTHNPISEDIVSVSDYEIAARQVLPHAIFEYVYGGGADEVTLERNRRAVEEIHLLPRVLRDVSNGTTHTCILGKTWRSPLMLAPVAFQKMAHPLGEVATAQAASAMETGMMVSTLASVTIENISDQLSSPKWFQLYWQLDRAFNLALIQRAEAAGYEAIVLTVDSAIHGIRNRAQRAKFALPEGIEAVNLRDRPELPQQVFTPDQSIVFQGMMSEAPNWQDVEWLISHTDLPVIIKGILHPDDAMKAKSLGAQGVVVSNHGGRTLDCVPSAFELVGGVRQAVGDDFCILLDGAVQRGTDVFKALALGADAVLVGRPQFYALAVAGAAGVAHMLRILREELEVAMALTGVAQVQDITSTYLYRPT</sequence>
<dbReference type="GO" id="GO:0016614">
    <property type="term" value="F:oxidoreductase activity, acting on CH-OH group of donors"/>
    <property type="evidence" value="ECO:0007669"/>
    <property type="project" value="UniProtKB-ARBA"/>
</dbReference>
<feature type="binding site" evidence="7">
    <location>
        <position position="260"/>
    </location>
    <ligand>
        <name>glyoxylate</name>
        <dbReference type="ChEBI" id="CHEBI:36655"/>
    </ligand>
</feature>
<evidence type="ECO:0000256" key="3">
    <source>
        <dbReference type="ARBA" id="ARBA00022643"/>
    </source>
</evidence>
<dbReference type="PANTHER" id="PTHR10578">
    <property type="entry name" value="S -2-HYDROXY-ACID OXIDASE-RELATED"/>
    <property type="match status" value="1"/>
</dbReference>
<evidence type="ECO:0000313" key="10">
    <source>
        <dbReference type="Proteomes" id="UP000254326"/>
    </source>
</evidence>
<feature type="binding site" evidence="7">
    <location>
        <position position="31"/>
    </location>
    <ligand>
        <name>glyoxylate</name>
        <dbReference type="ChEBI" id="CHEBI:36655"/>
    </ligand>
</feature>
<dbReference type="CDD" id="cd02809">
    <property type="entry name" value="alpha_hydroxyacid_oxid_FMN"/>
    <property type="match status" value="1"/>
</dbReference>
<dbReference type="Proteomes" id="UP000254326">
    <property type="component" value="Unassembled WGS sequence"/>
</dbReference>
<dbReference type="PANTHER" id="PTHR10578:SF107">
    <property type="entry name" value="2-HYDROXYACID OXIDASE 1"/>
    <property type="match status" value="1"/>
</dbReference>
<dbReference type="GO" id="GO:0010181">
    <property type="term" value="F:FMN binding"/>
    <property type="evidence" value="ECO:0007669"/>
    <property type="project" value="InterPro"/>
</dbReference>
<keyword evidence="10" id="KW-1185">Reference proteome</keyword>
<feature type="binding site" evidence="7">
    <location>
        <position position="113"/>
    </location>
    <ligand>
        <name>FMN</name>
        <dbReference type="ChEBI" id="CHEBI:58210"/>
    </ligand>
</feature>
<dbReference type="PROSITE" id="PS51349">
    <property type="entry name" value="FMN_HYDROXY_ACID_DH_2"/>
    <property type="match status" value="1"/>
</dbReference>
<feature type="binding site" evidence="7">
    <location>
        <position position="236"/>
    </location>
    <ligand>
        <name>FMN</name>
        <dbReference type="ChEBI" id="CHEBI:58210"/>
    </ligand>
</feature>
<proteinExistence type="inferred from homology"/>
<feature type="binding site" evidence="7">
    <location>
        <position position="258"/>
    </location>
    <ligand>
        <name>FMN</name>
        <dbReference type="ChEBI" id="CHEBI:58210"/>
    </ligand>
</feature>
<feature type="binding site" evidence="7">
    <location>
        <begin position="314"/>
        <end position="315"/>
    </location>
    <ligand>
        <name>FMN</name>
        <dbReference type="ChEBI" id="CHEBI:58210"/>
    </ligand>
</feature>
<feature type="binding site" evidence="7">
    <location>
        <position position="263"/>
    </location>
    <ligand>
        <name>glyoxylate</name>
        <dbReference type="ChEBI" id="CHEBI:36655"/>
    </ligand>
</feature>
<feature type="domain" description="FMN hydroxy acid dehydrogenase" evidence="8">
    <location>
        <begin position="5"/>
        <end position="364"/>
    </location>
</feature>
<dbReference type="FunFam" id="3.20.20.70:FF:000029">
    <property type="entry name" value="L-lactate dehydrogenase"/>
    <property type="match status" value="1"/>
</dbReference>
<dbReference type="AlphaFoldDB" id="A0A370U8H5"/>
<dbReference type="SUPFAM" id="SSF51395">
    <property type="entry name" value="FMN-linked oxidoreductases"/>
    <property type="match status" value="1"/>
</dbReference>
<comment type="similarity">
    <text evidence="5">Belongs to the FMN-dependent alpha-hydroxy acid dehydrogenase family.</text>
</comment>
<evidence type="ECO:0000256" key="5">
    <source>
        <dbReference type="ARBA" id="ARBA00024042"/>
    </source>
</evidence>
<protein>
    <submittedName>
        <fullName evidence="9">Alpha-hydroxy-acid oxidizing protein</fullName>
    </submittedName>
</protein>
<feature type="binding site" evidence="7">
    <location>
        <position position="136"/>
    </location>
    <ligand>
        <name>glyoxylate</name>
        <dbReference type="ChEBI" id="CHEBI:36655"/>
    </ligand>
</feature>
<keyword evidence="4" id="KW-0560">Oxidoreductase</keyword>
<reference evidence="9 10" key="1">
    <citation type="submission" date="2018-06" db="EMBL/GenBank/DDBJ databases">
        <title>Marinomonas sp. YLB-05 draft genome sequence.</title>
        <authorList>
            <person name="Yu L."/>
            <person name="Tang X."/>
        </authorList>
    </citation>
    <scope>NUCLEOTIDE SEQUENCE [LARGE SCALE GENOMIC DNA]</scope>
    <source>
        <strain evidence="9 10">YLB-05</strain>
    </source>
</reference>
<organism evidence="9 10">
    <name type="scientific">Marinomonas piezotolerans</name>
    <dbReference type="NCBI Taxonomy" id="2213058"/>
    <lineage>
        <taxon>Bacteria</taxon>
        <taxon>Pseudomonadati</taxon>
        <taxon>Pseudomonadota</taxon>
        <taxon>Gammaproteobacteria</taxon>
        <taxon>Oceanospirillales</taxon>
        <taxon>Oceanospirillaceae</taxon>
        <taxon>Marinomonas</taxon>
    </lineage>
</organism>
<accession>A0A370U8H5</accession>
<feature type="binding site" evidence="7">
    <location>
        <begin position="84"/>
        <end position="86"/>
    </location>
    <ligand>
        <name>FMN</name>
        <dbReference type="ChEBI" id="CHEBI:58210"/>
    </ligand>
</feature>
<keyword evidence="3 7" id="KW-0288">FMN</keyword>
<feature type="binding site" evidence="7">
    <location>
        <position position="162"/>
    </location>
    <ligand>
        <name>FMN</name>
        <dbReference type="ChEBI" id="CHEBI:58210"/>
    </ligand>
</feature>
<dbReference type="RefSeq" id="WP_115468119.1">
    <property type="nucleotide sequence ID" value="NZ_QKRA01000004.1"/>
</dbReference>
<gene>
    <name evidence="9" type="ORF">DN730_10620</name>
</gene>
<comment type="caution">
    <text evidence="9">The sequence shown here is derived from an EMBL/GenBank/DDBJ whole genome shotgun (WGS) entry which is preliminary data.</text>
</comment>
<feature type="active site" description="Proton acceptor" evidence="6">
    <location>
        <position position="260"/>
    </location>
</feature>
<comment type="cofactor">
    <cofactor evidence="1">
        <name>FMN</name>
        <dbReference type="ChEBI" id="CHEBI:58210"/>
    </cofactor>
</comment>
<evidence type="ECO:0000256" key="7">
    <source>
        <dbReference type="PIRSR" id="PIRSR000138-2"/>
    </source>
</evidence>
<evidence type="ECO:0000313" key="9">
    <source>
        <dbReference type="EMBL" id="RDL44081.1"/>
    </source>
</evidence>
<evidence type="ECO:0000259" key="8">
    <source>
        <dbReference type="PROSITE" id="PS51349"/>
    </source>
</evidence>
<feature type="binding site" evidence="7">
    <location>
        <position position="134"/>
    </location>
    <ligand>
        <name>FMN</name>
        <dbReference type="ChEBI" id="CHEBI:58210"/>
    </ligand>
</feature>
<dbReference type="EMBL" id="QKRA01000004">
    <property type="protein sequence ID" value="RDL44081.1"/>
    <property type="molecule type" value="Genomic_DNA"/>
</dbReference>
<dbReference type="Pfam" id="PF01070">
    <property type="entry name" value="FMN_dh"/>
    <property type="match status" value="1"/>
</dbReference>
<feature type="binding site" evidence="7">
    <location>
        <position position="171"/>
    </location>
    <ligand>
        <name>glyoxylate</name>
        <dbReference type="ChEBI" id="CHEBI:36655"/>
    </ligand>
</feature>
<evidence type="ECO:0000256" key="2">
    <source>
        <dbReference type="ARBA" id="ARBA00022630"/>
    </source>
</evidence>
<dbReference type="InterPro" id="IPR012133">
    <property type="entry name" value="Alpha-hydoxy_acid_DH_FMN"/>
</dbReference>
<name>A0A370U8H5_9GAMM</name>
<evidence type="ECO:0000256" key="4">
    <source>
        <dbReference type="ARBA" id="ARBA00023002"/>
    </source>
</evidence>
<keyword evidence="2 7" id="KW-0285">Flavoprotein</keyword>
<dbReference type="Gene3D" id="3.20.20.70">
    <property type="entry name" value="Aldolase class I"/>
    <property type="match status" value="1"/>
</dbReference>
<evidence type="ECO:0000256" key="1">
    <source>
        <dbReference type="ARBA" id="ARBA00001917"/>
    </source>
</evidence>
<dbReference type="InterPro" id="IPR000262">
    <property type="entry name" value="FMN-dep_DH"/>
</dbReference>
<evidence type="ECO:0000256" key="6">
    <source>
        <dbReference type="PIRSR" id="PIRSR000138-1"/>
    </source>
</evidence>
<dbReference type="PIRSF" id="PIRSF000138">
    <property type="entry name" value="Al-hdrx_acd_dh"/>
    <property type="match status" value="1"/>
</dbReference>
<dbReference type="OrthoDB" id="9770452at2"/>
<dbReference type="InterPro" id="IPR037396">
    <property type="entry name" value="FMN_HAD"/>
</dbReference>